<proteinExistence type="predicted"/>
<dbReference type="EMBL" id="FPBV01000001">
    <property type="protein sequence ID" value="SFU30819.1"/>
    <property type="molecule type" value="Genomic_DNA"/>
</dbReference>
<accession>A0A1I7F3S6</accession>
<sequence>MRQEARDWAVIGGQWGDVGSAIAMVKAVVNEIVFIRLGSGRDSNAFVFM</sequence>
<protein>
    <submittedName>
        <fullName evidence="1">Uncharacterized protein</fullName>
    </submittedName>
</protein>
<reference evidence="2" key="1">
    <citation type="submission" date="2016-10" db="EMBL/GenBank/DDBJ databases">
        <authorList>
            <person name="Varghese N."/>
        </authorList>
    </citation>
    <scope>NUCLEOTIDE SEQUENCE [LARGE SCALE GENOMIC DNA]</scope>
    <source>
        <strain evidence="2">DSM 17980</strain>
    </source>
</reference>
<keyword evidence="2" id="KW-1185">Reference proteome</keyword>
<dbReference type="STRING" id="392015.SAMN05421543_10147"/>
<evidence type="ECO:0000313" key="2">
    <source>
        <dbReference type="Proteomes" id="UP000183508"/>
    </source>
</evidence>
<name>A0A1I7F3S6_9BACL</name>
<dbReference type="AlphaFoldDB" id="A0A1I7F3S6"/>
<dbReference type="Proteomes" id="UP000183508">
    <property type="component" value="Unassembled WGS sequence"/>
</dbReference>
<gene>
    <name evidence="1" type="ORF">SAMN05421543_10147</name>
</gene>
<organism evidence="1 2">
    <name type="scientific">Alicyclobacillus macrosporangiidus</name>
    <dbReference type="NCBI Taxonomy" id="392015"/>
    <lineage>
        <taxon>Bacteria</taxon>
        <taxon>Bacillati</taxon>
        <taxon>Bacillota</taxon>
        <taxon>Bacilli</taxon>
        <taxon>Bacillales</taxon>
        <taxon>Alicyclobacillaceae</taxon>
        <taxon>Alicyclobacillus</taxon>
    </lineage>
</organism>
<evidence type="ECO:0000313" key="1">
    <source>
        <dbReference type="EMBL" id="SFU30819.1"/>
    </source>
</evidence>